<dbReference type="PaxDb" id="44689-DDB0187614"/>
<dbReference type="InterPro" id="IPR027417">
    <property type="entry name" value="P-loop_NTPase"/>
</dbReference>
<dbReference type="dictyBase" id="DDB_G0287753"/>
<dbReference type="OMA" id="EMDYKTC"/>
<dbReference type="GeneID" id="8626284"/>
<dbReference type="Gene3D" id="3.40.50.300">
    <property type="entry name" value="P-loop containing nucleotide triphosphate hydrolases"/>
    <property type="match status" value="1"/>
</dbReference>
<dbReference type="eggNOG" id="ENOG502RDVB">
    <property type="taxonomic scope" value="Eukaryota"/>
</dbReference>
<evidence type="ECO:0000313" key="1">
    <source>
        <dbReference type="EMBL" id="EAL63523.1"/>
    </source>
</evidence>
<accession>Q54JX1</accession>
<sequence length="296" mass="33990">MKFNKISKAYIDYFGKNAITDLKTIIEKNINNGSSIPNILIGGTQLTGKSTMGKKLANHFSKGKFYSVGGFFREAAALANISIAEQSKLLRIIQENKDQSSVEHALKRLGGKRLDIEMDYKTCQIISGINQINFQKEKQKEENYKYLVIEGRQPATMGYFTESLGREDLIKIYVTCSSRERAIRFIGREIGEQYAIEANKFLPTSSEKVNGPLSNLTYEISKLPIPNIDFIVKEFEKNQNRDEDDRQRYIDLYGMDYEDMGYYDFVIDTTGETSENNFNKAIKYLNDINFEKILKK</sequence>
<evidence type="ECO:0000313" key="2">
    <source>
        <dbReference type="Proteomes" id="UP000002195"/>
    </source>
</evidence>
<organism evidence="1 2">
    <name type="scientific">Dictyostelium discoideum</name>
    <name type="common">Social amoeba</name>
    <dbReference type="NCBI Taxonomy" id="44689"/>
    <lineage>
        <taxon>Eukaryota</taxon>
        <taxon>Amoebozoa</taxon>
        <taxon>Evosea</taxon>
        <taxon>Eumycetozoa</taxon>
        <taxon>Dictyostelia</taxon>
        <taxon>Dictyosteliales</taxon>
        <taxon>Dictyosteliaceae</taxon>
        <taxon>Dictyostelium</taxon>
    </lineage>
</organism>
<comment type="caution">
    <text evidence="1">The sequence shown here is derived from an EMBL/GenBank/DDBJ whole genome shotgun (WGS) entry which is preliminary data.</text>
</comment>
<gene>
    <name evidence="1" type="ORF">DDB_G0287753</name>
</gene>
<dbReference type="HOGENOM" id="CLU_941431_0_0_1"/>
<protein>
    <submittedName>
        <fullName evidence="1">Uncharacterized protein</fullName>
    </submittedName>
</protein>
<dbReference type="Proteomes" id="UP000002195">
    <property type="component" value="Unassembled WGS sequence"/>
</dbReference>
<dbReference type="VEuPathDB" id="AmoebaDB:DDB_G0287753"/>
<dbReference type="InParanoid" id="Q54JX1"/>
<dbReference type="RefSeq" id="XP_637031.1">
    <property type="nucleotide sequence ID" value="XM_631939.1"/>
</dbReference>
<proteinExistence type="predicted"/>
<name>Q54JX1_DICDI</name>
<dbReference type="AlphaFoldDB" id="Q54JX1"/>
<dbReference type="KEGG" id="ddi:DDB_G0287753"/>
<dbReference type="SUPFAM" id="SSF52540">
    <property type="entry name" value="P-loop containing nucleoside triphosphate hydrolases"/>
    <property type="match status" value="1"/>
</dbReference>
<keyword evidence="2" id="KW-1185">Reference proteome</keyword>
<reference evidence="1 2" key="1">
    <citation type="journal article" date="2005" name="Nature">
        <title>The genome of the social amoeba Dictyostelium discoideum.</title>
        <authorList>
            <consortium name="The Dictyostelium discoideum Sequencing Consortium"/>
            <person name="Eichinger L."/>
            <person name="Pachebat J.A."/>
            <person name="Glockner G."/>
            <person name="Rajandream M.A."/>
            <person name="Sucgang R."/>
            <person name="Berriman M."/>
            <person name="Song J."/>
            <person name="Olsen R."/>
            <person name="Szafranski K."/>
            <person name="Xu Q."/>
            <person name="Tunggal B."/>
            <person name="Kummerfeld S."/>
            <person name="Madera M."/>
            <person name="Konfortov B.A."/>
            <person name="Rivero F."/>
            <person name="Bankier A.T."/>
            <person name="Lehmann R."/>
            <person name="Hamlin N."/>
            <person name="Davies R."/>
            <person name="Gaudet P."/>
            <person name="Fey P."/>
            <person name="Pilcher K."/>
            <person name="Chen G."/>
            <person name="Saunders D."/>
            <person name="Sodergren E."/>
            <person name="Davis P."/>
            <person name="Kerhornou A."/>
            <person name="Nie X."/>
            <person name="Hall N."/>
            <person name="Anjard C."/>
            <person name="Hemphill L."/>
            <person name="Bason N."/>
            <person name="Farbrother P."/>
            <person name="Desany B."/>
            <person name="Just E."/>
            <person name="Morio T."/>
            <person name="Rost R."/>
            <person name="Churcher C."/>
            <person name="Cooper J."/>
            <person name="Haydock S."/>
            <person name="van Driessche N."/>
            <person name="Cronin A."/>
            <person name="Goodhead I."/>
            <person name="Muzny D."/>
            <person name="Mourier T."/>
            <person name="Pain A."/>
            <person name="Lu M."/>
            <person name="Harper D."/>
            <person name="Lindsay R."/>
            <person name="Hauser H."/>
            <person name="James K."/>
            <person name="Quiles M."/>
            <person name="Madan Babu M."/>
            <person name="Saito T."/>
            <person name="Buchrieser C."/>
            <person name="Wardroper A."/>
            <person name="Felder M."/>
            <person name="Thangavelu M."/>
            <person name="Johnson D."/>
            <person name="Knights A."/>
            <person name="Loulseged H."/>
            <person name="Mungall K."/>
            <person name="Oliver K."/>
            <person name="Price C."/>
            <person name="Quail M.A."/>
            <person name="Urushihara H."/>
            <person name="Hernandez J."/>
            <person name="Rabbinowitsch E."/>
            <person name="Steffen D."/>
            <person name="Sanders M."/>
            <person name="Ma J."/>
            <person name="Kohara Y."/>
            <person name="Sharp S."/>
            <person name="Simmonds M."/>
            <person name="Spiegler S."/>
            <person name="Tivey A."/>
            <person name="Sugano S."/>
            <person name="White B."/>
            <person name="Walker D."/>
            <person name="Woodward J."/>
            <person name="Winckler T."/>
            <person name="Tanaka Y."/>
            <person name="Shaulsky G."/>
            <person name="Schleicher M."/>
            <person name="Weinstock G."/>
            <person name="Rosenthal A."/>
            <person name="Cox E.C."/>
            <person name="Chisholm R.L."/>
            <person name="Gibbs R."/>
            <person name="Loomis W.F."/>
            <person name="Platzer M."/>
            <person name="Kay R.R."/>
            <person name="Williams J."/>
            <person name="Dear P.H."/>
            <person name="Noegel A.A."/>
            <person name="Barrell B."/>
            <person name="Kuspa A."/>
        </authorList>
    </citation>
    <scope>NUCLEOTIDE SEQUENCE [LARGE SCALE GENOMIC DNA]</scope>
    <source>
        <strain evidence="1 2">AX4</strain>
    </source>
</reference>
<dbReference type="EMBL" id="AAFI02000104">
    <property type="protein sequence ID" value="EAL63523.1"/>
    <property type="molecule type" value="Genomic_DNA"/>
</dbReference>